<gene>
    <name evidence="5" type="ORF">GV64_06790</name>
</gene>
<dbReference type="EMBL" id="JOJP01000001">
    <property type="protein sequence ID" value="KEI70478.1"/>
    <property type="molecule type" value="Genomic_DNA"/>
</dbReference>
<accession>A0A081K8K2</accession>
<dbReference type="InterPro" id="IPR007110">
    <property type="entry name" value="Ig-like_dom"/>
</dbReference>
<protein>
    <recommendedName>
        <fullName evidence="7">Polysaccharide deacetylase</fullName>
    </recommendedName>
</protein>
<evidence type="ECO:0000256" key="1">
    <source>
        <dbReference type="ARBA" id="ARBA00004613"/>
    </source>
</evidence>
<dbReference type="InterPro" id="IPR051398">
    <property type="entry name" value="Polysacch_Deacetylase"/>
</dbReference>
<dbReference type="PROSITE" id="PS51677">
    <property type="entry name" value="NODB"/>
    <property type="match status" value="1"/>
</dbReference>
<keyword evidence="2" id="KW-0732">Signal</keyword>
<comment type="subcellular location">
    <subcellularLocation>
        <location evidence="1">Secreted</location>
    </subcellularLocation>
</comment>
<feature type="domain" description="NodB homology" evidence="4">
    <location>
        <begin position="72"/>
        <end position="344"/>
    </location>
</feature>
<dbReference type="InterPro" id="IPR011330">
    <property type="entry name" value="Glyco_hydro/deAcase_b/a-brl"/>
</dbReference>
<dbReference type="GO" id="GO:0016810">
    <property type="term" value="F:hydrolase activity, acting on carbon-nitrogen (but not peptide) bonds"/>
    <property type="evidence" value="ECO:0007669"/>
    <property type="project" value="InterPro"/>
</dbReference>
<dbReference type="GO" id="GO:0005576">
    <property type="term" value="C:extracellular region"/>
    <property type="evidence" value="ECO:0007669"/>
    <property type="project" value="UniProtKB-SubCell"/>
</dbReference>
<dbReference type="STRING" id="305900.GV64_06790"/>
<name>A0A081K8K2_9GAMM</name>
<dbReference type="SUPFAM" id="SSF88713">
    <property type="entry name" value="Glycoside hydrolase/deacetylase"/>
    <property type="match status" value="1"/>
</dbReference>
<dbReference type="CDD" id="cd10973">
    <property type="entry name" value="CE4_DAC_u4_5s"/>
    <property type="match status" value="1"/>
</dbReference>
<evidence type="ECO:0000313" key="5">
    <source>
        <dbReference type="EMBL" id="KEI70478.1"/>
    </source>
</evidence>
<sequence>MILSMIPALSQASSSAVILQYHHVSDKTPRITSVTPETFKKHMNYLAENKFNVIPLVDAVEALRSKQALPEKTVTITFDDAYLSIYTNAFPVLKEYGFPFTIFVTPTPVDKNYQKFLSWEQLREMAQGGATLANHTMSHDHSVERLSGETEEQWLSRFRQDLEVTETRIQEKTGQSVKMFAWTFGETTPELRAALDDMGYVGFGQQSGAAGEYSDFTRLPRFPMAGIYGVNDFGIKVKSRALPVTTQSPDSSLISQDNLKPELELTLAKGDYQKKQLKCYASGQGELKITWLDEEMTHLKTQANKPLPVGRTRYNCTAPSNSGRHYYWYSHAWLRLTDEGKALD</sequence>
<dbReference type="GO" id="GO:0005975">
    <property type="term" value="P:carbohydrate metabolic process"/>
    <property type="evidence" value="ECO:0007669"/>
    <property type="project" value="InterPro"/>
</dbReference>
<dbReference type="InterPro" id="IPR002509">
    <property type="entry name" value="NODB_dom"/>
</dbReference>
<comment type="caution">
    <text evidence="5">The sequence shown here is derived from an EMBL/GenBank/DDBJ whole genome shotgun (WGS) entry which is preliminary data.</text>
</comment>
<evidence type="ECO:0000259" key="4">
    <source>
        <dbReference type="PROSITE" id="PS51677"/>
    </source>
</evidence>
<organism evidence="5 6">
    <name type="scientific">Endozoicomonas elysicola</name>
    <dbReference type="NCBI Taxonomy" id="305900"/>
    <lineage>
        <taxon>Bacteria</taxon>
        <taxon>Pseudomonadati</taxon>
        <taxon>Pseudomonadota</taxon>
        <taxon>Gammaproteobacteria</taxon>
        <taxon>Oceanospirillales</taxon>
        <taxon>Endozoicomonadaceae</taxon>
        <taxon>Endozoicomonas</taxon>
    </lineage>
</organism>
<dbReference type="PANTHER" id="PTHR34216">
    <property type="match status" value="1"/>
</dbReference>
<keyword evidence="6" id="KW-1185">Reference proteome</keyword>
<reference evidence="5 6" key="1">
    <citation type="submission" date="2014-06" db="EMBL/GenBank/DDBJ databases">
        <title>Whole Genome Sequences of Three Symbiotic Endozoicomonas Bacteria.</title>
        <authorList>
            <person name="Neave M.J."/>
            <person name="Apprill A."/>
            <person name="Voolstra C.R."/>
        </authorList>
    </citation>
    <scope>NUCLEOTIDE SEQUENCE [LARGE SCALE GENOMIC DNA]</scope>
    <source>
        <strain evidence="5 6">DSM 22380</strain>
    </source>
</reference>
<dbReference type="Pfam" id="PF01522">
    <property type="entry name" value="Polysacc_deac_1"/>
    <property type="match status" value="1"/>
</dbReference>
<dbReference type="Gene3D" id="3.20.20.370">
    <property type="entry name" value="Glycoside hydrolase/deacetylase"/>
    <property type="match status" value="1"/>
</dbReference>
<evidence type="ECO:0008006" key="7">
    <source>
        <dbReference type="Google" id="ProtNLM"/>
    </source>
</evidence>
<dbReference type="Proteomes" id="UP000027997">
    <property type="component" value="Unassembled WGS sequence"/>
</dbReference>
<feature type="domain" description="Ig-like" evidence="3">
    <location>
        <begin position="249"/>
        <end position="318"/>
    </location>
</feature>
<dbReference type="eggNOG" id="COG0726">
    <property type="taxonomic scope" value="Bacteria"/>
</dbReference>
<evidence type="ECO:0000256" key="2">
    <source>
        <dbReference type="ARBA" id="ARBA00022729"/>
    </source>
</evidence>
<proteinExistence type="predicted"/>
<evidence type="ECO:0000259" key="3">
    <source>
        <dbReference type="PROSITE" id="PS50835"/>
    </source>
</evidence>
<evidence type="ECO:0000313" key="6">
    <source>
        <dbReference type="Proteomes" id="UP000027997"/>
    </source>
</evidence>
<dbReference type="PROSITE" id="PS50835">
    <property type="entry name" value="IG_LIKE"/>
    <property type="match status" value="1"/>
</dbReference>
<dbReference type="AlphaFoldDB" id="A0A081K8K2"/>
<dbReference type="PANTHER" id="PTHR34216:SF3">
    <property type="entry name" value="POLY-BETA-1,6-N-ACETYL-D-GLUCOSAMINE N-DEACETYLASE"/>
    <property type="match status" value="1"/>
</dbReference>